<dbReference type="SMART" id="SM00360">
    <property type="entry name" value="RRM"/>
    <property type="match status" value="2"/>
</dbReference>
<dbReference type="AlphaFoldDB" id="A0A3P7EQ36"/>
<dbReference type="GO" id="GO:0006417">
    <property type="term" value="P:regulation of translation"/>
    <property type="evidence" value="ECO:0007669"/>
    <property type="project" value="TreeGrafter"/>
</dbReference>
<dbReference type="InterPro" id="IPR035979">
    <property type="entry name" value="RBD_domain_sf"/>
</dbReference>
<gene>
    <name evidence="7" type="ORF">TTAC_LOCUS1749</name>
</gene>
<sequence>MPCGHTFCLRPCLLSNTNATKSYCTHCRATYDVAELRPNYAVLLQLNQLSRQQQQQQQQQQVRNQIQAEDQNRDSGQDQVEGHQVGIGNAALAYFFRFSCQEEDRSVINDASTSKLIFISGITPKITRKNLKEYFSRYGTVKNAFISPHKQFGSVTFESEASVRKALSEPIQFICGNRVGVKEYINKKRYDFCYVGSCESQSQGGTTPVPDLDFSSGIPFVSSTVTAPISEPSPEERQKIFVGGISHATTVDSLKAALSKLGPIKKVDVNAERGFAIVVFDRLETAELATSVHWHMVDDALVEMQPFIPNKTTKKSADYGKKLNAIGAQDPLHSLQLKQVQKRKRKGRKYLLMLRHKMNEISRQFETLKLKYPALKEQKKAKEKIINALDEVTQQLSLSANKALNFAMAELATLNEIGEKRLGPIIRQIGFLSDEMEKVDDEYESMDEITDLREALAKRKSLQRLPVKIAQLEVMIMDLPPLPITQMQVSDLSAKKVLEDCCIPLNVACPSWKEVSTNIAAASKDGSSGMLLPGVDDAHDECIDSV</sequence>
<keyword evidence="1" id="KW-0677">Repeat</keyword>
<organism evidence="7 8">
    <name type="scientific">Hydatigena taeniaeformis</name>
    <name type="common">Feline tapeworm</name>
    <name type="synonym">Taenia taeniaeformis</name>
    <dbReference type="NCBI Taxonomy" id="6205"/>
    <lineage>
        <taxon>Eukaryota</taxon>
        <taxon>Metazoa</taxon>
        <taxon>Spiralia</taxon>
        <taxon>Lophotrochozoa</taxon>
        <taxon>Platyhelminthes</taxon>
        <taxon>Cestoda</taxon>
        <taxon>Eucestoda</taxon>
        <taxon>Cyclophyllidea</taxon>
        <taxon>Taeniidae</taxon>
        <taxon>Hydatigera</taxon>
    </lineage>
</organism>
<dbReference type="PANTHER" id="PTHR48032">
    <property type="entry name" value="RNA-BINDING PROTEIN MUSASHI HOMOLOG RBP6"/>
    <property type="match status" value="1"/>
</dbReference>
<dbReference type="EMBL" id="UYWX01000488">
    <property type="protein sequence ID" value="VDM18487.1"/>
    <property type="molecule type" value="Genomic_DNA"/>
</dbReference>
<reference evidence="7 8" key="1">
    <citation type="submission" date="2018-11" db="EMBL/GenBank/DDBJ databases">
        <authorList>
            <consortium name="Pathogen Informatics"/>
        </authorList>
    </citation>
    <scope>NUCLEOTIDE SEQUENCE [LARGE SCALE GENOMIC DNA]</scope>
</reference>
<evidence type="ECO:0000313" key="7">
    <source>
        <dbReference type="EMBL" id="VDM18487.1"/>
    </source>
</evidence>
<dbReference type="InterPro" id="IPR013083">
    <property type="entry name" value="Znf_RING/FYVE/PHD"/>
</dbReference>
<dbReference type="Pfam" id="PF00076">
    <property type="entry name" value="RRM_1"/>
    <property type="match status" value="2"/>
</dbReference>
<keyword evidence="4" id="KW-0175">Coiled coil</keyword>
<dbReference type="Proteomes" id="UP000274429">
    <property type="component" value="Unassembled WGS sequence"/>
</dbReference>
<dbReference type="InterPro" id="IPR000504">
    <property type="entry name" value="RRM_dom"/>
</dbReference>
<dbReference type="SUPFAM" id="SSF57850">
    <property type="entry name" value="RING/U-box"/>
    <property type="match status" value="1"/>
</dbReference>
<feature type="compositionally biased region" description="Low complexity" evidence="5">
    <location>
        <begin position="55"/>
        <end position="67"/>
    </location>
</feature>
<feature type="coiled-coil region" evidence="4">
    <location>
        <begin position="358"/>
        <end position="395"/>
    </location>
</feature>
<evidence type="ECO:0000256" key="2">
    <source>
        <dbReference type="ARBA" id="ARBA00022884"/>
    </source>
</evidence>
<feature type="region of interest" description="Disordered" evidence="5">
    <location>
        <begin position="55"/>
        <end position="81"/>
    </location>
</feature>
<feature type="domain" description="RRM" evidence="6">
    <location>
        <begin position="115"/>
        <end position="190"/>
    </location>
</feature>
<feature type="domain" description="RRM" evidence="6">
    <location>
        <begin position="238"/>
        <end position="330"/>
    </location>
</feature>
<evidence type="ECO:0000256" key="4">
    <source>
        <dbReference type="SAM" id="Coils"/>
    </source>
</evidence>
<dbReference type="PANTHER" id="PTHR48032:SF12">
    <property type="entry name" value="RRM DOMAIN-CONTAINING PROTEIN"/>
    <property type="match status" value="1"/>
</dbReference>
<proteinExistence type="predicted"/>
<protein>
    <recommendedName>
        <fullName evidence="6">RRM domain-containing protein</fullName>
    </recommendedName>
</protein>
<dbReference type="OrthoDB" id="6159137at2759"/>
<dbReference type="SUPFAM" id="SSF54928">
    <property type="entry name" value="RNA-binding domain, RBD"/>
    <property type="match status" value="2"/>
</dbReference>
<evidence type="ECO:0000256" key="5">
    <source>
        <dbReference type="SAM" id="MobiDB-lite"/>
    </source>
</evidence>
<accession>A0A3P7EQ36</accession>
<name>A0A3P7EQ36_HYDTA</name>
<dbReference type="InterPro" id="IPR012677">
    <property type="entry name" value="Nucleotide-bd_a/b_plait_sf"/>
</dbReference>
<dbReference type="GO" id="GO:0003729">
    <property type="term" value="F:mRNA binding"/>
    <property type="evidence" value="ECO:0007669"/>
    <property type="project" value="TreeGrafter"/>
</dbReference>
<dbReference type="PROSITE" id="PS50102">
    <property type="entry name" value="RRM"/>
    <property type="match status" value="2"/>
</dbReference>
<keyword evidence="2 3" id="KW-0694">RNA-binding</keyword>
<evidence type="ECO:0000256" key="1">
    <source>
        <dbReference type="ARBA" id="ARBA00022737"/>
    </source>
</evidence>
<evidence type="ECO:0000313" key="8">
    <source>
        <dbReference type="Proteomes" id="UP000274429"/>
    </source>
</evidence>
<dbReference type="Gene3D" id="3.30.70.330">
    <property type="match status" value="2"/>
</dbReference>
<evidence type="ECO:0000256" key="3">
    <source>
        <dbReference type="PROSITE-ProRule" id="PRU00176"/>
    </source>
</evidence>
<keyword evidence="8" id="KW-1185">Reference proteome</keyword>
<evidence type="ECO:0000259" key="6">
    <source>
        <dbReference type="PROSITE" id="PS50102"/>
    </source>
</evidence>
<dbReference type="Gene3D" id="3.30.40.10">
    <property type="entry name" value="Zinc/RING finger domain, C3HC4 (zinc finger)"/>
    <property type="match status" value="1"/>
</dbReference>